<comment type="caution">
    <text evidence="1">The sequence shown here is derived from an EMBL/GenBank/DDBJ whole genome shotgun (WGS) entry which is preliminary data.</text>
</comment>
<feature type="non-terminal residue" evidence="1">
    <location>
        <position position="1"/>
    </location>
</feature>
<name>A0A815ZZ05_9BILA</name>
<dbReference type="AlphaFoldDB" id="A0A815ZZ05"/>
<dbReference type="Proteomes" id="UP000663889">
    <property type="component" value="Unassembled WGS sequence"/>
</dbReference>
<protein>
    <submittedName>
        <fullName evidence="1">Uncharacterized protein</fullName>
    </submittedName>
</protein>
<accession>A0A815ZZ05</accession>
<proteinExistence type="predicted"/>
<reference evidence="1" key="1">
    <citation type="submission" date="2021-02" db="EMBL/GenBank/DDBJ databases">
        <authorList>
            <person name="Nowell W R."/>
        </authorList>
    </citation>
    <scope>NUCLEOTIDE SEQUENCE</scope>
</reference>
<gene>
    <name evidence="1" type="ORF">SEV965_LOCUS40078</name>
</gene>
<evidence type="ECO:0000313" key="2">
    <source>
        <dbReference type="Proteomes" id="UP000663889"/>
    </source>
</evidence>
<evidence type="ECO:0000313" key="1">
    <source>
        <dbReference type="EMBL" id="CAF1588763.1"/>
    </source>
</evidence>
<organism evidence="1 2">
    <name type="scientific">Rotaria sordida</name>
    <dbReference type="NCBI Taxonomy" id="392033"/>
    <lineage>
        <taxon>Eukaryota</taxon>
        <taxon>Metazoa</taxon>
        <taxon>Spiralia</taxon>
        <taxon>Gnathifera</taxon>
        <taxon>Rotifera</taxon>
        <taxon>Eurotatoria</taxon>
        <taxon>Bdelloidea</taxon>
        <taxon>Philodinida</taxon>
        <taxon>Philodinidae</taxon>
        <taxon>Rotaria</taxon>
    </lineage>
</organism>
<sequence length="30" mass="3213">SVSQVTLSAGEWPPVGTNVIKDIHISLNLH</sequence>
<dbReference type="EMBL" id="CAJNOU010021975">
    <property type="protein sequence ID" value="CAF1588763.1"/>
    <property type="molecule type" value="Genomic_DNA"/>
</dbReference>